<dbReference type="PROSITE" id="PS51671">
    <property type="entry name" value="ACT"/>
    <property type="match status" value="2"/>
</dbReference>
<dbReference type="PANTHER" id="PTHR34875:SF6">
    <property type="entry name" value="UPF0237 PROTEIN MJ1558"/>
    <property type="match status" value="1"/>
</dbReference>
<dbReference type="AlphaFoldDB" id="A0A853I165"/>
<dbReference type="Proteomes" id="UP000569732">
    <property type="component" value="Unassembled WGS sequence"/>
</dbReference>
<keyword evidence="1" id="KW-0678">Repressor</keyword>
<keyword evidence="1" id="KW-0963">Cytoplasm</keyword>
<feature type="domain" description="ACT" evidence="2">
    <location>
        <begin position="6"/>
        <end position="86"/>
    </location>
</feature>
<dbReference type="SUPFAM" id="SSF55021">
    <property type="entry name" value="ACT-like"/>
    <property type="match status" value="2"/>
</dbReference>
<dbReference type="Gene3D" id="3.30.70.260">
    <property type="match status" value="2"/>
</dbReference>
<protein>
    <recommendedName>
        <fullName evidence="1">Glycine cleavage system transcriptional repressor</fullName>
    </recommendedName>
</protein>
<evidence type="ECO:0000313" key="4">
    <source>
        <dbReference type="Proteomes" id="UP000569732"/>
    </source>
</evidence>
<dbReference type="InterPro" id="IPR016867">
    <property type="entry name" value="GcvR"/>
</dbReference>
<keyword evidence="4" id="KW-1185">Reference proteome</keyword>
<dbReference type="RefSeq" id="WP_180568388.1">
    <property type="nucleotide sequence ID" value="NZ_JACCKB010000013.1"/>
</dbReference>
<dbReference type="PANTHER" id="PTHR34875">
    <property type="entry name" value="UPF0237 PROTEIN MJ1558"/>
    <property type="match status" value="1"/>
</dbReference>
<name>A0A853I165_9GAMM</name>
<dbReference type="Pfam" id="PF13740">
    <property type="entry name" value="ACT_6"/>
    <property type="match status" value="1"/>
</dbReference>
<dbReference type="InterPro" id="IPR050990">
    <property type="entry name" value="UPF0237/GcvR_regulator"/>
</dbReference>
<dbReference type="CDD" id="cd04869">
    <property type="entry name" value="ACT_GcvR_2"/>
    <property type="match status" value="1"/>
</dbReference>
<gene>
    <name evidence="3" type="ORF">H0A36_10080</name>
</gene>
<reference evidence="3 4" key="1">
    <citation type="submission" date="2020-07" db="EMBL/GenBank/DDBJ databases">
        <title>Endozoicomonas sp. nov., isolated from sediment.</title>
        <authorList>
            <person name="Gu T."/>
        </authorList>
    </citation>
    <scope>NUCLEOTIDE SEQUENCE [LARGE SCALE GENOMIC DNA]</scope>
    <source>
        <strain evidence="3 4">SM1973</strain>
    </source>
</reference>
<dbReference type="GO" id="GO:0006355">
    <property type="term" value="P:regulation of DNA-templated transcription"/>
    <property type="evidence" value="ECO:0007669"/>
    <property type="project" value="UniProtKB-UniRule"/>
</dbReference>
<comment type="subcellular location">
    <subcellularLocation>
        <location evidence="1">Cytoplasm</location>
    </subcellularLocation>
</comment>
<accession>A0A853I165</accession>
<evidence type="ECO:0000259" key="2">
    <source>
        <dbReference type="PROSITE" id="PS51671"/>
    </source>
</evidence>
<evidence type="ECO:0000313" key="3">
    <source>
        <dbReference type="EMBL" id="NYZ66359.1"/>
    </source>
</evidence>
<evidence type="ECO:0000256" key="1">
    <source>
        <dbReference type="PIRNR" id="PIRNR028103"/>
    </source>
</evidence>
<dbReference type="GO" id="GO:0005737">
    <property type="term" value="C:cytoplasm"/>
    <property type="evidence" value="ECO:0007669"/>
    <property type="project" value="UniProtKB-SubCell"/>
</dbReference>
<keyword evidence="1" id="KW-0804">Transcription</keyword>
<comment type="caution">
    <text evidence="3">The sequence shown here is derived from an EMBL/GenBank/DDBJ whole genome shotgun (WGS) entry which is preliminary data.</text>
</comment>
<dbReference type="EMBL" id="JACCKB010000013">
    <property type="protein sequence ID" value="NYZ66359.1"/>
    <property type="molecule type" value="Genomic_DNA"/>
</dbReference>
<sequence>MQTSLILSIIADDKPGLVENLSNIISLHQGNWLESRMSQMAGKFAGIVRIEIPEQMVDQLVKQLENIKSNNCHIHFEVSNLPPIPQTMTYQVTLQLVGNDHPGIVKEISAALAQRHINVIDLETECSPAPMSSDMLFKAEATLQVPTNINKEKLAQDLESLANELIVEINMN</sequence>
<dbReference type="PIRSF" id="PIRSF028103">
    <property type="entry name" value="GcvR"/>
    <property type="match status" value="1"/>
</dbReference>
<dbReference type="InterPro" id="IPR002912">
    <property type="entry name" value="ACT_dom"/>
</dbReference>
<feature type="domain" description="ACT" evidence="2">
    <location>
        <begin position="93"/>
        <end position="172"/>
    </location>
</feature>
<organism evidence="3 4">
    <name type="scientific">Spartinivicinus marinus</name>
    <dbReference type="NCBI Taxonomy" id="2994442"/>
    <lineage>
        <taxon>Bacteria</taxon>
        <taxon>Pseudomonadati</taxon>
        <taxon>Pseudomonadota</taxon>
        <taxon>Gammaproteobacteria</taxon>
        <taxon>Oceanospirillales</taxon>
        <taxon>Zooshikellaceae</taxon>
        <taxon>Spartinivicinus</taxon>
    </lineage>
</organism>
<proteinExistence type="predicted"/>
<dbReference type="InterPro" id="IPR045865">
    <property type="entry name" value="ACT-like_dom_sf"/>
</dbReference>